<name>A0AA89CFV6_BURCE</name>
<proteinExistence type="predicted"/>
<comment type="caution">
    <text evidence="1">The sequence shown here is derived from an EMBL/GenBank/DDBJ whole genome shotgun (WGS) entry which is preliminary data.</text>
</comment>
<evidence type="ECO:0000313" key="1">
    <source>
        <dbReference type="EMBL" id="KGC04549.1"/>
    </source>
</evidence>
<dbReference type="EMBL" id="JPGD01000004">
    <property type="protein sequence ID" value="KGC04549.1"/>
    <property type="molecule type" value="Genomic_DNA"/>
</dbReference>
<accession>A0AA89CFV6</accession>
<evidence type="ECO:0000313" key="2">
    <source>
        <dbReference type="Proteomes" id="UP000029575"/>
    </source>
</evidence>
<reference evidence="1 2" key="1">
    <citation type="submission" date="2014-06" db="EMBL/GenBank/DDBJ databases">
        <authorList>
            <person name="Bishop-Lilly K.A."/>
            <person name="Broomall S.M."/>
            <person name="Chain P.S."/>
            <person name="Chertkov O."/>
            <person name="Coyne S.R."/>
            <person name="Daligault H.E."/>
            <person name="Davenport K.W."/>
            <person name="Erkkila T."/>
            <person name="Frey K.G."/>
            <person name="Gibbons H.S."/>
            <person name="Gu W."/>
            <person name="Jaissle J."/>
            <person name="Johnson S.L."/>
            <person name="Koroleva G.I."/>
            <person name="Ladner J.T."/>
            <person name="Lo C.-C."/>
            <person name="Minogue T.D."/>
            <person name="Munk C."/>
            <person name="Palacios G.F."/>
            <person name="Redden C.L."/>
            <person name="Rosenzweig C.N."/>
            <person name="Scholz M.B."/>
            <person name="Teshima H."/>
            <person name="Xu Y."/>
        </authorList>
    </citation>
    <scope>NUCLEOTIDE SEQUENCE [LARGE SCALE GENOMIC DNA]</scope>
    <source>
        <strain evidence="1 2">DWS 37UF10B-2</strain>
    </source>
</reference>
<gene>
    <name evidence="1" type="ORF">DM43_5190</name>
</gene>
<organism evidence="1 2">
    <name type="scientific">Burkholderia cepacia</name>
    <name type="common">Pseudomonas cepacia</name>
    <dbReference type="NCBI Taxonomy" id="292"/>
    <lineage>
        <taxon>Bacteria</taxon>
        <taxon>Pseudomonadati</taxon>
        <taxon>Pseudomonadota</taxon>
        <taxon>Betaproteobacteria</taxon>
        <taxon>Burkholderiales</taxon>
        <taxon>Burkholderiaceae</taxon>
        <taxon>Burkholderia</taxon>
        <taxon>Burkholderia cepacia complex</taxon>
    </lineage>
</organism>
<dbReference type="AlphaFoldDB" id="A0AA89CFV6"/>
<dbReference type="Proteomes" id="UP000029575">
    <property type="component" value="Unassembled WGS sequence"/>
</dbReference>
<protein>
    <submittedName>
        <fullName evidence="1">Uncharacterized protein</fullName>
    </submittedName>
</protein>
<sequence length="356" mass="40318">MLPPDFPYRELQAVSAILKHADVFVPGYIPGATELYDPDAFIYLSWVERAETVVLPDRNIVSRLASVARGEKIDAHRRRAAAVLAFAQCLDIQIEPSVAFHELAPNHGNEIALDELAWFRVADKGNPYEWLAVALGHSDRIDSTVTPLPIRGLDLEKPLGRWRRNYVITLKIAELGLSNLRALDRVLALFRWMFEDFMLAGPAAMLSCVYFAPNSPPRQGMFKQLYSADRGRAVTGVKNAAWDVTHLSDFARRVDEGRANTKRRYLFATFDEALKAVARLVVSTDDSSASEEEILASSLQQWWPPKDARSIAETWFGYVRRPRSPEWFQAQAARPNRIDELITQGEESLRCYNSRN</sequence>